<dbReference type="GO" id="GO:0008168">
    <property type="term" value="F:methyltransferase activity"/>
    <property type="evidence" value="ECO:0007669"/>
    <property type="project" value="UniProtKB-KW"/>
</dbReference>
<reference evidence="3 4" key="1">
    <citation type="submission" date="2020-05" db="EMBL/GenBank/DDBJ databases">
        <title>Azospirillum oleiclasticum sp. nov, a nitrogen-fixing and heavy crude oil-emulsifying bacterium isolated from the crude oil of Yumen Oilfield.</title>
        <authorList>
            <person name="Wu D."/>
            <person name="Cai M."/>
            <person name="Zhang X."/>
        </authorList>
    </citation>
    <scope>NUCLEOTIDE SEQUENCE [LARGE SCALE GENOMIC DNA]</scope>
    <source>
        <strain evidence="3 4">ROY-1-1-2</strain>
    </source>
</reference>
<evidence type="ECO:0000313" key="3">
    <source>
        <dbReference type="EMBL" id="NYZ19172.1"/>
    </source>
</evidence>
<dbReference type="PANTHER" id="PTHR43861">
    <property type="entry name" value="TRANS-ACONITATE 2-METHYLTRANSFERASE-RELATED"/>
    <property type="match status" value="1"/>
</dbReference>
<keyword evidence="1" id="KW-0802">TPR repeat</keyword>
<evidence type="ECO:0000256" key="1">
    <source>
        <dbReference type="PROSITE-ProRule" id="PRU00339"/>
    </source>
</evidence>
<dbReference type="InterPro" id="IPR029063">
    <property type="entry name" value="SAM-dependent_MTases_sf"/>
</dbReference>
<dbReference type="PANTHER" id="PTHR43861:SF1">
    <property type="entry name" value="TRANS-ACONITATE 2-METHYLTRANSFERASE"/>
    <property type="match status" value="1"/>
</dbReference>
<protein>
    <submittedName>
        <fullName evidence="3">Methyltransferase domain-containing protein</fullName>
    </submittedName>
</protein>
<dbReference type="SUPFAM" id="SSF53335">
    <property type="entry name" value="S-adenosyl-L-methionine-dependent methyltransferases"/>
    <property type="match status" value="1"/>
</dbReference>
<gene>
    <name evidence="3" type="ORF">HND93_05565</name>
</gene>
<evidence type="ECO:0000313" key="4">
    <source>
        <dbReference type="Proteomes" id="UP000584642"/>
    </source>
</evidence>
<feature type="repeat" description="TPR" evidence="1">
    <location>
        <begin position="130"/>
        <end position="163"/>
    </location>
</feature>
<dbReference type="InterPro" id="IPR011990">
    <property type="entry name" value="TPR-like_helical_dom_sf"/>
</dbReference>
<dbReference type="CDD" id="cd02440">
    <property type="entry name" value="AdoMet_MTases"/>
    <property type="match status" value="1"/>
</dbReference>
<dbReference type="GO" id="GO:0032259">
    <property type="term" value="P:methylation"/>
    <property type="evidence" value="ECO:0007669"/>
    <property type="project" value="UniProtKB-KW"/>
</dbReference>
<accession>A0ABX2T4B9</accession>
<name>A0ABX2T4B9_9PROT</name>
<dbReference type="SUPFAM" id="SSF48452">
    <property type="entry name" value="TPR-like"/>
    <property type="match status" value="1"/>
</dbReference>
<keyword evidence="4" id="KW-1185">Reference proteome</keyword>
<evidence type="ECO:0000259" key="2">
    <source>
        <dbReference type="Pfam" id="PF08242"/>
    </source>
</evidence>
<organism evidence="3 4">
    <name type="scientific">Azospirillum oleiclasticum</name>
    <dbReference type="NCBI Taxonomy" id="2735135"/>
    <lineage>
        <taxon>Bacteria</taxon>
        <taxon>Pseudomonadati</taxon>
        <taxon>Pseudomonadota</taxon>
        <taxon>Alphaproteobacteria</taxon>
        <taxon>Rhodospirillales</taxon>
        <taxon>Azospirillaceae</taxon>
        <taxon>Azospirillum</taxon>
    </lineage>
</organism>
<keyword evidence="3" id="KW-0489">Methyltransferase</keyword>
<sequence>MRHAHPFPSTYSGQPNVTRIEPATDLCEAGDGLLSQGYDALGAGDPGTARILFRAAAAVCPDLGDAWAALGDSHIEHSPAIAAGAYARSVAIDVGRRDWRLALAGAWLAAGDRRAVDAFGALVAERSDWAAARRGLARALRDAGRDGEAVAEFREAVVLDPHDRDALAELGALLVEGDDALAAAELLQPALRDDPDDAALQAVAGRVWLALQEAGKARVALERSAANDPSDRHGARALLARLESGDPADLTPAYVRALFDRYAERFDRDLVDRLEYRAPELLRQAVDSLADGRSGLRVLDLGCGTGLAGVTFRSLASELAGVDLAPRMVEKARARGVYDRLDVADAVAALRAEADAWDLVVAADVLVYIADLGPLFESAALALRAGGRMAATVERLDGDGFALGPARRYAHAEAHVRDRAAATGLAVTLLEPCSPRRERGQPVQGLLFVLTKV</sequence>
<dbReference type="Pfam" id="PF08242">
    <property type="entry name" value="Methyltransf_12"/>
    <property type="match status" value="1"/>
</dbReference>
<dbReference type="Proteomes" id="UP000584642">
    <property type="component" value="Unassembled WGS sequence"/>
</dbReference>
<dbReference type="InterPro" id="IPR013217">
    <property type="entry name" value="Methyltransf_12"/>
</dbReference>
<comment type="caution">
    <text evidence="3">The sequence shown here is derived from an EMBL/GenBank/DDBJ whole genome shotgun (WGS) entry which is preliminary data.</text>
</comment>
<proteinExistence type="predicted"/>
<dbReference type="Gene3D" id="1.25.40.10">
    <property type="entry name" value="Tetratricopeptide repeat domain"/>
    <property type="match status" value="2"/>
</dbReference>
<dbReference type="InterPro" id="IPR019734">
    <property type="entry name" value="TPR_rpt"/>
</dbReference>
<dbReference type="Pfam" id="PF13428">
    <property type="entry name" value="TPR_14"/>
    <property type="match status" value="1"/>
</dbReference>
<dbReference type="EMBL" id="JABFDB010000002">
    <property type="protein sequence ID" value="NYZ19172.1"/>
    <property type="molecule type" value="Genomic_DNA"/>
</dbReference>
<dbReference type="PROSITE" id="PS50005">
    <property type="entry name" value="TPR"/>
    <property type="match status" value="1"/>
</dbReference>
<feature type="domain" description="Methyltransferase type 12" evidence="2">
    <location>
        <begin position="299"/>
        <end position="388"/>
    </location>
</feature>
<dbReference type="Gene3D" id="3.40.50.150">
    <property type="entry name" value="Vaccinia Virus protein VP39"/>
    <property type="match status" value="1"/>
</dbReference>
<keyword evidence="3" id="KW-0808">Transferase</keyword>